<keyword evidence="2" id="KW-0378">Hydrolase</keyword>
<evidence type="ECO:0000313" key="2">
    <source>
        <dbReference type="EMBL" id="MFB2714741.1"/>
    </source>
</evidence>
<dbReference type="Pfam" id="PF00117">
    <property type="entry name" value="GATase"/>
    <property type="match status" value="1"/>
</dbReference>
<accession>A0ABV4W3I4</accession>
<dbReference type="InterPro" id="IPR029062">
    <property type="entry name" value="Class_I_gatase-like"/>
</dbReference>
<keyword evidence="2" id="KW-0315">Glutamine amidotransferase</keyword>
<reference evidence="2 3" key="1">
    <citation type="submission" date="2024-09" db="EMBL/GenBank/DDBJ databases">
        <title>Draft genome sequences of 6 high pH adapted Marinobacter shengliensis sp. isolated from Mariana forearc serpentinite mud volcanoes.</title>
        <authorList>
            <person name="Elkassas S."/>
            <person name="Serres M."/>
            <person name="Michael N."/>
            <person name="Amina P."/>
            <person name="Teodora Z."/>
            <person name="Julie H."/>
        </authorList>
    </citation>
    <scope>NUCLEOTIDE SEQUENCE [LARGE SCALE GENOMIC DNA]</scope>
    <source>
        <strain evidence="2 3">EB4</strain>
    </source>
</reference>
<dbReference type="PANTHER" id="PTHR42695:SF5">
    <property type="entry name" value="GLUTAMINE AMIDOTRANSFERASE YLR126C-RELATED"/>
    <property type="match status" value="1"/>
</dbReference>
<dbReference type="RefSeq" id="WP_374813066.1">
    <property type="nucleotide sequence ID" value="NZ_JBHFLD010000004.1"/>
</dbReference>
<dbReference type="EC" id="3.4.-.-" evidence="2"/>
<name>A0ABV4W3I4_9GAMM</name>
<keyword evidence="3" id="KW-1185">Reference proteome</keyword>
<feature type="domain" description="Glutamine amidotransferase" evidence="1">
    <location>
        <begin position="37"/>
        <end position="193"/>
    </location>
</feature>
<organism evidence="2 3">
    <name type="scientific">Marinobacter shengliensis</name>
    <dbReference type="NCBI Taxonomy" id="1389223"/>
    <lineage>
        <taxon>Bacteria</taxon>
        <taxon>Pseudomonadati</taxon>
        <taxon>Pseudomonadota</taxon>
        <taxon>Gammaproteobacteria</taxon>
        <taxon>Pseudomonadales</taxon>
        <taxon>Marinobacteraceae</taxon>
        <taxon>Marinobacter</taxon>
    </lineage>
</organism>
<dbReference type="SUPFAM" id="SSF52317">
    <property type="entry name" value="Class I glutamine amidotransferase-like"/>
    <property type="match status" value="1"/>
</dbReference>
<dbReference type="EMBL" id="JBHFLD010000004">
    <property type="protein sequence ID" value="MFB2714741.1"/>
    <property type="molecule type" value="Genomic_DNA"/>
</dbReference>
<dbReference type="CDD" id="cd01741">
    <property type="entry name" value="GATase1_1"/>
    <property type="match status" value="1"/>
</dbReference>
<dbReference type="InterPro" id="IPR044992">
    <property type="entry name" value="ChyE-like"/>
</dbReference>
<evidence type="ECO:0000259" key="1">
    <source>
        <dbReference type="Pfam" id="PF00117"/>
    </source>
</evidence>
<proteinExistence type="predicted"/>
<evidence type="ECO:0000313" key="3">
    <source>
        <dbReference type="Proteomes" id="UP001576762"/>
    </source>
</evidence>
<dbReference type="Gene3D" id="3.40.50.880">
    <property type="match status" value="1"/>
</dbReference>
<protein>
    <submittedName>
        <fullName evidence="2">Type 1 glutamine amidotransferase</fullName>
        <ecNumber evidence="2">3.4.-.-</ecNumber>
    </submittedName>
</protein>
<dbReference type="Proteomes" id="UP001576762">
    <property type="component" value="Unassembled WGS sequence"/>
</dbReference>
<sequence length="240" mass="27277">MKKRFALVWCSEEERFDYKEEMLKAFEMPNSDWHLVSAFSEMEDVIDRYDGFVISGSEYSVNDDAERFLNLFTLIRKAIVKEKPIVGICFGCQSLAIALGGHVGRNLNKKFRFGVDRLRFKDSLRKVVGIVEQDLGLIESHGECVINCPPGSEILAESKSTSIEIFTPGPYALGIQGHPELSKETVETDFLRVHLADRNIQESELEHFRAEILGYKPPELIRKLVKMVLQKQINLGKLVG</sequence>
<dbReference type="InterPro" id="IPR017926">
    <property type="entry name" value="GATASE"/>
</dbReference>
<dbReference type="GO" id="GO:0016787">
    <property type="term" value="F:hydrolase activity"/>
    <property type="evidence" value="ECO:0007669"/>
    <property type="project" value="UniProtKB-KW"/>
</dbReference>
<gene>
    <name evidence="2" type="ORF">ACE05E_04520</name>
</gene>
<dbReference type="PANTHER" id="PTHR42695">
    <property type="entry name" value="GLUTAMINE AMIDOTRANSFERASE YLR126C-RELATED"/>
    <property type="match status" value="1"/>
</dbReference>
<comment type="caution">
    <text evidence="2">The sequence shown here is derived from an EMBL/GenBank/DDBJ whole genome shotgun (WGS) entry which is preliminary data.</text>
</comment>
<dbReference type="PROSITE" id="PS51273">
    <property type="entry name" value="GATASE_TYPE_1"/>
    <property type="match status" value="1"/>
</dbReference>